<dbReference type="Pfam" id="PF05843">
    <property type="entry name" value="Suf"/>
    <property type="match status" value="1"/>
</dbReference>
<accession>A0A0H5C0J8</accession>
<dbReference type="PANTHER" id="PTHR19980">
    <property type="entry name" value="RNA CLEAVAGE STIMULATION FACTOR"/>
    <property type="match status" value="1"/>
</dbReference>
<organism evidence="7 8">
    <name type="scientific">Cyberlindnera jadinii (strain ATCC 18201 / CBS 1600 / BCRC 20928 / JCM 3617 / NBRC 0987 / NRRL Y-1542)</name>
    <name type="common">Torula yeast</name>
    <name type="synonym">Candida utilis</name>
    <dbReference type="NCBI Taxonomy" id="983966"/>
    <lineage>
        <taxon>Eukaryota</taxon>
        <taxon>Fungi</taxon>
        <taxon>Dikarya</taxon>
        <taxon>Ascomycota</taxon>
        <taxon>Saccharomycotina</taxon>
        <taxon>Saccharomycetes</taxon>
        <taxon>Phaffomycetales</taxon>
        <taxon>Phaffomycetaceae</taxon>
        <taxon>Cyberlindnera</taxon>
    </lineage>
</organism>
<feature type="domain" description="Suppressor of forked" evidence="6">
    <location>
        <begin position="17"/>
        <end position="587"/>
    </location>
</feature>
<sequence length="700" mass="81308">MSSSVASRRPKRLATDVIGQLEDQLKVNDRDIGSWLTLIQHVIAKDKTEQVRAIYEQCLKIFPFLERIWIGYIQYELNRGEFDKVEELFKRCLFQSTGVALWQCYVGYIRRKNNLITGGEEARRVIFQAYDLAVSKVGQDPLSGSLWEEYIQFIDDWKPGSSWDEQPKFDLKRKVLKRALTIPLGNLEKLWTIYTTFENDLNVTTARKFIADISGAYMNARSLYKESSKFLDTIDRSDDIIPEGVYSPQQLKAWKGWISWEKLNRLELDNTQLLERIDYIYQQAIQKLIFHPEIWFDMADYYKQNPQYFSSTKLQDLLRVSLLVNPGAFSLNFKLIDLYELDDNSAQLTKTFDSLLEFLNHNYSQLLEQEEDLKAIALEDYINLKQSQDEDGDGPDAKPISEEEKESIYKANPGIKAIRLQMQKLSKTVSLTYCTYMHTLKRMRGIEAARPIFKASRASKAKTHHIFTEAALMEYRHEPTKKIALKVFELGLRPSNFPNDGELIYKYLQFLMRTQDDINVRTVFETTLKKPIEQEWMQKLFKLMVRFESSTGSLESVVRLEEKYRELFPEEDAIGLFADRYSFNESAIFDPEVDLIRYNDLKLRNLTGSEGKRSFAQIEEEREGLNNAEKKENESRKKQHVESEDAGNDAEPQSAVKPVSQGEFVTDEIYNLLRVLPNSASIGEPLFNSSKLIALLKGLE</sequence>
<evidence type="ECO:0000256" key="2">
    <source>
        <dbReference type="ARBA" id="ARBA00023242"/>
    </source>
</evidence>
<evidence type="ECO:0000256" key="5">
    <source>
        <dbReference type="SAM" id="MobiDB-lite"/>
    </source>
</evidence>
<dbReference type="Proteomes" id="UP000038830">
    <property type="component" value="Unassembled WGS sequence"/>
</dbReference>
<dbReference type="GO" id="GO:0032991">
    <property type="term" value="C:protein-containing complex"/>
    <property type="evidence" value="ECO:0007669"/>
    <property type="project" value="UniProtKB-ARBA"/>
</dbReference>
<evidence type="ECO:0000256" key="1">
    <source>
        <dbReference type="ARBA" id="ARBA00022737"/>
    </source>
</evidence>
<dbReference type="AlphaFoldDB" id="A0A0H5C0J8"/>
<evidence type="ECO:0000256" key="4">
    <source>
        <dbReference type="RuleBase" id="RU369035"/>
    </source>
</evidence>
<dbReference type="InterPro" id="IPR011990">
    <property type="entry name" value="TPR-like_helical_dom_sf"/>
</dbReference>
<comment type="function">
    <text evidence="4">Component of the cleavage factor IA (CFIA) complex, which is involved in the endonucleolytic cleavage during polyadenylation-dependent pre-mRNA 3'-end formation.</text>
</comment>
<dbReference type="GO" id="GO:0005737">
    <property type="term" value="C:cytoplasm"/>
    <property type="evidence" value="ECO:0007669"/>
    <property type="project" value="UniProtKB-SubCell"/>
</dbReference>
<protein>
    <recommendedName>
        <fullName evidence="3 4">mRNA 3'-end-processing protein RNA14</fullName>
    </recommendedName>
</protein>
<dbReference type="GO" id="GO:0003729">
    <property type="term" value="F:mRNA binding"/>
    <property type="evidence" value="ECO:0007669"/>
    <property type="project" value="TreeGrafter"/>
</dbReference>
<dbReference type="GO" id="GO:0180010">
    <property type="term" value="P:co-transcriptional mRNA 3'-end processing, cleavage and polyadenylation pathway"/>
    <property type="evidence" value="ECO:0007669"/>
    <property type="project" value="UniProtKB-UniRule"/>
</dbReference>
<keyword evidence="2 4" id="KW-0539">Nucleus</keyword>
<keyword evidence="4" id="KW-0507">mRNA processing</keyword>
<feature type="region of interest" description="Disordered" evidence="5">
    <location>
        <begin position="615"/>
        <end position="658"/>
    </location>
</feature>
<dbReference type="PANTHER" id="PTHR19980:SF0">
    <property type="entry name" value="CLEAVAGE STIMULATION FACTOR SUBUNIT 3"/>
    <property type="match status" value="1"/>
</dbReference>
<reference evidence="8" key="1">
    <citation type="journal article" date="2015" name="J. Biotechnol.">
        <title>The structure of the Cyberlindnera jadinii genome and its relation to Candida utilis analyzed by the occurrence of single nucleotide polymorphisms.</title>
        <authorList>
            <person name="Rupp O."/>
            <person name="Brinkrolf K."/>
            <person name="Buerth C."/>
            <person name="Kunigo M."/>
            <person name="Schneider J."/>
            <person name="Jaenicke S."/>
            <person name="Goesmann A."/>
            <person name="Puehler A."/>
            <person name="Jaeger K.-E."/>
            <person name="Ernst J.F."/>
        </authorList>
    </citation>
    <scope>NUCLEOTIDE SEQUENCE [LARGE SCALE GENOMIC DNA]</scope>
    <source>
        <strain evidence="8">ATCC 18201 / CBS 1600 / BCRC 20928 / JCM 3617 / NBRC 0987 / NRRL Y-1542</strain>
    </source>
</reference>
<dbReference type="InterPro" id="IPR003107">
    <property type="entry name" value="HAT"/>
</dbReference>
<comment type="subcellular location">
    <subcellularLocation>
        <location evidence="4">Nucleus</location>
    </subcellularLocation>
    <subcellularLocation>
        <location evidence="4">Cytoplasm</location>
    </subcellularLocation>
    <text evidence="4">Nucleus and/or cytoplasm.</text>
</comment>
<feature type="region of interest" description="Disordered" evidence="5">
    <location>
        <begin position="386"/>
        <end position="405"/>
    </location>
</feature>
<evidence type="ECO:0000313" key="8">
    <source>
        <dbReference type="Proteomes" id="UP000038830"/>
    </source>
</evidence>
<evidence type="ECO:0000259" key="6">
    <source>
        <dbReference type="Pfam" id="PF05843"/>
    </source>
</evidence>
<dbReference type="InterPro" id="IPR045243">
    <property type="entry name" value="Rna14-like"/>
</dbReference>
<dbReference type="SMART" id="SM00386">
    <property type="entry name" value="HAT"/>
    <property type="match status" value="8"/>
</dbReference>
<keyword evidence="1" id="KW-0677">Repeat</keyword>
<evidence type="ECO:0000256" key="3">
    <source>
        <dbReference type="ARBA" id="ARBA00026188"/>
    </source>
</evidence>
<feature type="compositionally biased region" description="Basic and acidic residues" evidence="5">
    <location>
        <begin position="628"/>
        <end position="643"/>
    </location>
</feature>
<name>A0A0H5C0J8_CYBJN</name>
<proteinExistence type="predicted"/>
<gene>
    <name evidence="7" type="ORF">BN1211_1304</name>
</gene>
<dbReference type="GO" id="GO:0005634">
    <property type="term" value="C:nucleus"/>
    <property type="evidence" value="ECO:0007669"/>
    <property type="project" value="UniProtKB-SubCell"/>
</dbReference>
<dbReference type="InterPro" id="IPR008847">
    <property type="entry name" value="Suf"/>
</dbReference>
<dbReference type="SUPFAM" id="SSF48452">
    <property type="entry name" value="TPR-like"/>
    <property type="match status" value="2"/>
</dbReference>
<dbReference type="EMBL" id="CDQK01000002">
    <property type="protein sequence ID" value="CEP21253.1"/>
    <property type="molecule type" value="Genomic_DNA"/>
</dbReference>
<evidence type="ECO:0000313" key="7">
    <source>
        <dbReference type="EMBL" id="CEP21253.1"/>
    </source>
</evidence>
<dbReference type="Gene3D" id="1.25.40.1040">
    <property type="match status" value="1"/>
</dbReference>
<feature type="compositionally biased region" description="Basic and acidic residues" evidence="5">
    <location>
        <begin position="395"/>
        <end position="405"/>
    </location>
</feature>
<keyword evidence="4" id="KW-0963">Cytoplasm</keyword>